<gene>
    <name evidence="2" type="ORF">LAUMK13_01405</name>
</gene>
<proteinExistence type="predicted"/>
<dbReference type="InterPro" id="IPR007969">
    <property type="entry name" value="DUF732"/>
</dbReference>
<dbReference type="EMBL" id="UPHQ01000056">
    <property type="protein sequence ID" value="VBA36968.1"/>
    <property type="molecule type" value="Genomic_DNA"/>
</dbReference>
<dbReference type="RefSeq" id="WP_075543429.1">
    <property type="nucleotide sequence ID" value="NZ_UPHQ01000056.1"/>
</dbReference>
<accession>A0A498PTC5</accession>
<dbReference type="OrthoDB" id="4729208at2"/>
<dbReference type="AlphaFoldDB" id="A0A498PTC5"/>
<evidence type="ECO:0000313" key="3">
    <source>
        <dbReference type="Proteomes" id="UP000267289"/>
    </source>
</evidence>
<organism evidence="2 3">
    <name type="scientific">Mycobacterium innocens</name>
    <dbReference type="NCBI Taxonomy" id="2341083"/>
    <lineage>
        <taxon>Bacteria</taxon>
        <taxon>Bacillati</taxon>
        <taxon>Actinomycetota</taxon>
        <taxon>Actinomycetes</taxon>
        <taxon>Mycobacteriales</taxon>
        <taxon>Mycobacteriaceae</taxon>
        <taxon>Mycobacterium</taxon>
    </lineage>
</organism>
<name>A0A498PTC5_9MYCO</name>
<sequence>MAAVGSVVVVSTGSPAAHADAVAYLVNATVRPGYNFPDAAAALAYGNGICEKVRSGERYPQIMSEVKSDFDTSDEHQASYLISQAVGELCPAQIWQLRQSAGGYIPPAGS</sequence>
<keyword evidence="3" id="KW-1185">Reference proteome</keyword>
<evidence type="ECO:0000259" key="1">
    <source>
        <dbReference type="Pfam" id="PF05305"/>
    </source>
</evidence>
<protein>
    <recommendedName>
        <fullName evidence="1">DUF732 domain-containing protein</fullName>
    </recommendedName>
</protein>
<evidence type="ECO:0000313" key="2">
    <source>
        <dbReference type="EMBL" id="VBA36968.1"/>
    </source>
</evidence>
<dbReference type="Proteomes" id="UP000267289">
    <property type="component" value="Unassembled WGS sequence"/>
</dbReference>
<dbReference type="Pfam" id="PF05305">
    <property type="entry name" value="DUF732"/>
    <property type="match status" value="1"/>
</dbReference>
<reference evidence="2 3" key="1">
    <citation type="submission" date="2018-09" db="EMBL/GenBank/DDBJ databases">
        <authorList>
            <person name="Tagini F."/>
        </authorList>
    </citation>
    <scope>NUCLEOTIDE SEQUENCE [LARGE SCALE GENOMIC DNA]</scope>
    <source>
        <strain evidence="2 3">MK13</strain>
    </source>
</reference>
<feature type="domain" description="DUF732" evidence="1">
    <location>
        <begin position="23"/>
        <end position="91"/>
    </location>
</feature>